<protein>
    <submittedName>
        <fullName evidence="1">Uncharacterized protein</fullName>
    </submittedName>
</protein>
<dbReference type="EMBL" id="JARKIK010000056">
    <property type="protein sequence ID" value="KAK8732571.1"/>
    <property type="molecule type" value="Genomic_DNA"/>
</dbReference>
<proteinExistence type="predicted"/>
<keyword evidence="2" id="KW-1185">Reference proteome</keyword>
<evidence type="ECO:0000313" key="2">
    <source>
        <dbReference type="Proteomes" id="UP001445076"/>
    </source>
</evidence>
<reference evidence="1 2" key="1">
    <citation type="journal article" date="2024" name="BMC Genomics">
        <title>Genome assembly of redclaw crayfish (Cherax quadricarinatus) provides insights into its immune adaptation and hypoxia tolerance.</title>
        <authorList>
            <person name="Liu Z."/>
            <person name="Zheng J."/>
            <person name="Li H."/>
            <person name="Fang K."/>
            <person name="Wang S."/>
            <person name="He J."/>
            <person name="Zhou D."/>
            <person name="Weng S."/>
            <person name="Chi M."/>
            <person name="Gu Z."/>
            <person name="He J."/>
            <person name="Li F."/>
            <person name="Wang M."/>
        </authorList>
    </citation>
    <scope>NUCLEOTIDE SEQUENCE [LARGE SCALE GENOMIC DNA]</scope>
    <source>
        <strain evidence="1">ZL_2023a</strain>
    </source>
</reference>
<sequence length="119" mass="13983">MSMRRNRIIQSFTQHSSSLHFKDPNVLGKPINRPQRDIQYVLDGHLTPNLHEPRMTIHVDTGANKFYVSKMCLTQKLNLKECPKRVKIQLDQNHSVISRELAINTTNDFDFVMGRYMMR</sequence>
<gene>
    <name evidence="1" type="ORF">OTU49_006826</name>
</gene>
<dbReference type="Proteomes" id="UP001445076">
    <property type="component" value="Unassembled WGS sequence"/>
</dbReference>
<organism evidence="1 2">
    <name type="scientific">Cherax quadricarinatus</name>
    <name type="common">Australian red claw crayfish</name>
    <dbReference type="NCBI Taxonomy" id="27406"/>
    <lineage>
        <taxon>Eukaryota</taxon>
        <taxon>Metazoa</taxon>
        <taxon>Ecdysozoa</taxon>
        <taxon>Arthropoda</taxon>
        <taxon>Crustacea</taxon>
        <taxon>Multicrustacea</taxon>
        <taxon>Malacostraca</taxon>
        <taxon>Eumalacostraca</taxon>
        <taxon>Eucarida</taxon>
        <taxon>Decapoda</taxon>
        <taxon>Pleocyemata</taxon>
        <taxon>Astacidea</taxon>
        <taxon>Parastacoidea</taxon>
        <taxon>Parastacidae</taxon>
        <taxon>Cherax</taxon>
    </lineage>
</organism>
<accession>A0AAW0WYS6</accession>
<dbReference type="AlphaFoldDB" id="A0AAW0WYS6"/>
<name>A0AAW0WYS6_CHEQU</name>
<comment type="caution">
    <text evidence="1">The sequence shown here is derived from an EMBL/GenBank/DDBJ whole genome shotgun (WGS) entry which is preliminary data.</text>
</comment>
<evidence type="ECO:0000313" key="1">
    <source>
        <dbReference type="EMBL" id="KAK8732571.1"/>
    </source>
</evidence>